<dbReference type="OrthoDB" id="72788at2759"/>
<dbReference type="GO" id="GO:0003959">
    <property type="term" value="F:NADPH dehydrogenase activity"/>
    <property type="evidence" value="ECO:0007669"/>
    <property type="project" value="InterPro"/>
</dbReference>
<name>A0A9P4W5I8_CURKU</name>
<reference evidence="2" key="1">
    <citation type="submission" date="2019-04" db="EMBL/GenBank/DDBJ databases">
        <title>Sequencing of skin fungus with MAO and IRED activity.</title>
        <authorList>
            <person name="Marsaioli A.J."/>
            <person name="Bonatto J.M.C."/>
            <person name="Reis Junior O."/>
        </authorList>
    </citation>
    <scope>NUCLEOTIDE SEQUENCE</scope>
    <source>
        <strain evidence="2">30M1</strain>
    </source>
</reference>
<accession>A0A9P4W5I8</accession>
<comment type="caution">
    <text evidence="2">The sequence shown here is derived from an EMBL/GenBank/DDBJ whole genome shotgun (WGS) entry which is preliminary data.</text>
</comment>
<dbReference type="InterPro" id="IPR044152">
    <property type="entry name" value="YqjM-like"/>
</dbReference>
<dbReference type="Proteomes" id="UP000801428">
    <property type="component" value="Unassembled WGS sequence"/>
</dbReference>
<dbReference type="SUPFAM" id="SSF51395">
    <property type="entry name" value="FMN-linked oxidoreductases"/>
    <property type="match status" value="1"/>
</dbReference>
<dbReference type="PANTHER" id="PTHR43303:SF2">
    <property type="entry name" value="INDOLEAMINE 2,3-DIOXYGENASE PYRROLE 2,3-DIOXYGENASE (AFU_ORTHOLOGUE AFUA_5G01450"/>
    <property type="match status" value="1"/>
</dbReference>
<dbReference type="Pfam" id="PF00724">
    <property type="entry name" value="Oxidored_FMN"/>
    <property type="match status" value="1"/>
</dbReference>
<keyword evidence="3" id="KW-1185">Reference proteome</keyword>
<dbReference type="AlphaFoldDB" id="A0A9P4W5I8"/>
<proteinExistence type="predicted"/>
<organism evidence="2 3">
    <name type="scientific">Curvularia kusanoi</name>
    <name type="common">Cochliobolus kusanoi</name>
    <dbReference type="NCBI Taxonomy" id="90978"/>
    <lineage>
        <taxon>Eukaryota</taxon>
        <taxon>Fungi</taxon>
        <taxon>Dikarya</taxon>
        <taxon>Ascomycota</taxon>
        <taxon>Pezizomycotina</taxon>
        <taxon>Dothideomycetes</taxon>
        <taxon>Pleosporomycetidae</taxon>
        <taxon>Pleosporales</taxon>
        <taxon>Pleosporineae</taxon>
        <taxon>Pleosporaceae</taxon>
        <taxon>Curvularia</taxon>
    </lineage>
</organism>
<sequence>MVAPELNVGVPDLEYFTPQHVTSPGTPATTGDSKAIPTLFQPLTIRGTTLRNRIMVAPMCQYSTASHGPATGALTDYHIATLGHYALKGAALVMVEATGVQANGRISPNCPGLWSDAQIPALRRVSDFIKSQGAQSSVQLAHAGRKASTCAPWIAGAQRTSGGKRKVSVRASEAAGGWPEDVVGPMGGEEWTWDERKLDDEMGGYWAPRALSEKEIGELVQDWAKAAVRAVKAGIDVIEIHAAHGYLIHQFLSPITNRRTDQYGGSFENRTRLLLEIIQAIRAVIPESMPLYLRISSTEWMEETEQGKELGSWDVDSSIKLAKIVARMGVDLLDVSSGGNCAQQRLNPFDTKDYQTRIAARIRDEVKKDGGKLFIGAVGLITEAEQARNIVEEGGAAAQQTGDAEIAKEARAAVGMTESRNGNEPQADVVLVARQFMREPEWVLKVAHHLDVDVAWPNQFLRVRFQKL</sequence>
<gene>
    <name evidence="2" type="ORF">E8E13_007720</name>
</gene>
<dbReference type="GO" id="GO:0010181">
    <property type="term" value="F:FMN binding"/>
    <property type="evidence" value="ECO:0007669"/>
    <property type="project" value="InterPro"/>
</dbReference>
<evidence type="ECO:0000259" key="1">
    <source>
        <dbReference type="Pfam" id="PF00724"/>
    </source>
</evidence>
<dbReference type="EMBL" id="SWKU01000015">
    <property type="protein sequence ID" value="KAF3000245.1"/>
    <property type="molecule type" value="Genomic_DNA"/>
</dbReference>
<evidence type="ECO:0000313" key="2">
    <source>
        <dbReference type="EMBL" id="KAF3000245.1"/>
    </source>
</evidence>
<evidence type="ECO:0000313" key="3">
    <source>
        <dbReference type="Proteomes" id="UP000801428"/>
    </source>
</evidence>
<dbReference type="CDD" id="cd02932">
    <property type="entry name" value="OYE_YqiM_FMN"/>
    <property type="match status" value="1"/>
</dbReference>
<dbReference type="InterPro" id="IPR013785">
    <property type="entry name" value="Aldolase_TIM"/>
</dbReference>
<feature type="domain" description="NADH:flavin oxidoreductase/NADH oxidase N-terminal" evidence="1">
    <location>
        <begin position="39"/>
        <end position="396"/>
    </location>
</feature>
<dbReference type="Gene3D" id="3.20.20.70">
    <property type="entry name" value="Aldolase class I"/>
    <property type="match status" value="1"/>
</dbReference>
<dbReference type="InterPro" id="IPR001155">
    <property type="entry name" value="OxRdtase_FMN_N"/>
</dbReference>
<dbReference type="PANTHER" id="PTHR43303">
    <property type="entry name" value="NADPH DEHYDROGENASE C23G7.10C-RELATED"/>
    <property type="match status" value="1"/>
</dbReference>
<dbReference type="GO" id="GO:0050661">
    <property type="term" value="F:NADP binding"/>
    <property type="evidence" value="ECO:0007669"/>
    <property type="project" value="InterPro"/>
</dbReference>
<protein>
    <recommendedName>
        <fullName evidence="1">NADH:flavin oxidoreductase/NADH oxidase N-terminal domain-containing protein</fullName>
    </recommendedName>
</protein>